<dbReference type="STRING" id="662367.SAMN05216167_105104"/>
<dbReference type="Proteomes" id="UP000198598">
    <property type="component" value="Unassembled WGS sequence"/>
</dbReference>
<gene>
    <name evidence="1" type="ORF">SAMN05216167_105104</name>
</gene>
<dbReference type="RefSeq" id="WP_093827453.1">
    <property type="nucleotide sequence ID" value="NZ_FOLQ01000005.1"/>
</dbReference>
<dbReference type="AlphaFoldDB" id="A0A1I1SGN8"/>
<proteinExistence type="predicted"/>
<name>A0A1I1SGN8_9BACT</name>
<organism evidence="1 2">
    <name type="scientific">Spirosoma endophyticum</name>
    <dbReference type="NCBI Taxonomy" id="662367"/>
    <lineage>
        <taxon>Bacteria</taxon>
        <taxon>Pseudomonadati</taxon>
        <taxon>Bacteroidota</taxon>
        <taxon>Cytophagia</taxon>
        <taxon>Cytophagales</taxon>
        <taxon>Cytophagaceae</taxon>
        <taxon>Spirosoma</taxon>
    </lineage>
</organism>
<evidence type="ECO:0000313" key="2">
    <source>
        <dbReference type="Proteomes" id="UP000198598"/>
    </source>
</evidence>
<reference evidence="1 2" key="1">
    <citation type="submission" date="2016-10" db="EMBL/GenBank/DDBJ databases">
        <authorList>
            <person name="de Groot N.N."/>
        </authorList>
    </citation>
    <scope>NUCLEOTIDE SEQUENCE [LARGE SCALE GENOMIC DNA]</scope>
    <source>
        <strain evidence="1 2">DSM 26130</strain>
    </source>
</reference>
<accession>A0A1I1SGN8</accession>
<keyword evidence="2" id="KW-1185">Reference proteome</keyword>
<dbReference type="EMBL" id="FOLQ01000005">
    <property type="protein sequence ID" value="SFD45655.1"/>
    <property type="molecule type" value="Genomic_DNA"/>
</dbReference>
<protein>
    <submittedName>
        <fullName evidence="1">Uncharacterized protein</fullName>
    </submittedName>
</protein>
<evidence type="ECO:0000313" key="1">
    <source>
        <dbReference type="EMBL" id="SFD45655.1"/>
    </source>
</evidence>
<sequence length="193" mass="20929">MVEFYAEGITDWTSLATQEVPESLRDHPTTVLVKARQNGVEVSRRVDLTALCQPDLTPLLLTSPSTVYGTSTLNLVVDVVELNSRSSNGLIQVYLAKDTLFSLSFDPATTLVVGRQVQNTVWQFDATSNESFYILSTRGLGAGAKVSVRLSGQLRPGNTKGRLSISALVMGSAIGELQLTNNSDADLVEYFNK</sequence>